<dbReference type="RefSeq" id="WP_117531731.1">
    <property type="nucleotide sequence ID" value="NZ_QUSM01000002.1"/>
</dbReference>
<evidence type="ECO:0000256" key="2">
    <source>
        <dbReference type="ARBA" id="ARBA00022448"/>
    </source>
</evidence>
<feature type="transmembrane region" description="Helical" evidence="9">
    <location>
        <begin position="171"/>
        <end position="197"/>
    </location>
</feature>
<dbReference type="GO" id="GO:0005886">
    <property type="term" value="C:plasma membrane"/>
    <property type="evidence" value="ECO:0007669"/>
    <property type="project" value="UniProtKB-SubCell"/>
</dbReference>
<feature type="transmembrane region" description="Helical" evidence="9">
    <location>
        <begin position="329"/>
        <end position="348"/>
    </location>
</feature>
<gene>
    <name evidence="11" type="ORF">DW687_04025</name>
</gene>
<keyword evidence="8 9" id="KW-0472">Membrane</keyword>
<accession>A0A3E3E1R3</accession>
<dbReference type="InterPro" id="IPR004703">
    <property type="entry name" value="PTS_sugar-sp_permease"/>
</dbReference>
<dbReference type="PANTHER" id="PTHR37324">
    <property type="entry name" value="PTS SYSTEM GALACTITOL-SPECIFIC EIIC COMPONENT"/>
    <property type="match status" value="1"/>
</dbReference>
<dbReference type="AlphaFoldDB" id="A0A3E3E1R3"/>
<feature type="transmembrane region" description="Helical" evidence="9">
    <location>
        <begin position="6"/>
        <end position="27"/>
    </location>
</feature>
<evidence type="ECO:0000256" key="4">
    <source>
        <dbReference type="ARBA" id="ARBA00022597"/>
    </source>
</evidence>
<keyword evidence="6 9" id="KW-0812">Transmembrane</keyword>
<feature type="transmembrane region" description="Helical" evidence="9">
    <location>
        <begin position="39"/>
        <end position="63"/>
    </location>
</feature>
<dbReference type="InterPro" id="IPR013014">
    <property type="entry name" value="PTS_EIIC_2"/>
</dbReference>
<dbReference type="Proteomes" id="UP000261212">
    <property type="component" value="Unassembled WGS sequence"/>
</dbReference>
<protein>
    <submittedName>
        <fullName evidence="11">PTS galactitol transporter subunit IIC</fullName>
    </submittedName>
</protein>
<dbReference type="GO" id="GO:0009401">
    <property type="term" value="P:phosphoenolpyruvate-dependent sugar phosphotransferase system"/>
    <property type="evidence" value="ECO:0007669"/>
    <property type="project" value="UniProtKB-KW"/>
</dbReference>
<sequence>MSIIQTILDLGASVMMPLIILIIGLIVGMKPIKALRAGLTVGVGFIGINLITGTMGTYMTPIIEGLQKNWHMTLDTYDMGWPVSSGIAFSNGSLVVAMFIILIAINILMLIFKATDTLNVDLWNFWHFIMGGALVYALTGNFVMGCIAGGLYGGIVLFLADKHADKIKDFLGYPGVTITTQSFPLMLYICMGIDWLLDRIPGINKIHFSLTKLNPKTSFLGEPLFLGFILGFILTLIGGLGWEAALAAGAGMAAVMFILPRMVKILMEGLSPLSNAAQSFMSKKFPGRKVNIGMDLAVLLGDKEIITMAMVMVPITLLLAVVLPGNKLLPFTDLPALTYFMAAPVIAAKRNSFRSLFIGIIVIIGMLYIATDLAPLFTSVGQASGLVEAGTKSVSALSGGGELIAWIIVKITSIF</sequence>
<evidence type="ECO:0000256" key="5">
    <source>
        <dbReference type="ARBA" id="ARBA00022683"/>
    </source>
</evidence>
<evidence type="ECO:0000313" key="11">
    <source>
        <dbReference type="EMBL" id="RGD75501.1"/>
    </source>
</evidence>
<dbReference type="PIRSF" id="PIRSF006304">
    <property type="entry name" value="GatC"/>
    <property type="match status" value="1"/>
</dbReference>
<dbReference type="PANTHER" id="PTHR37324:SF2">
    <property type="entry name" value="PTS SYSTEM GALACTITOL-SPECIFIC EIIC COMPONENT"/>
    <property type="match status" value="1"/>
</dbReference>
<keyword evidence="3" id="KW-1003">Cell membrane</keyword>
<evidence type="ECO:0000256" key="9">
    <source>
        <dbReference type="SAM" id="Phobius"/>
    </source>
</evidence>
<keyword evidence="2" id="KW-0813">Transport</keyword>
<evidence type="ECO:0000259" key="10">
    <source>
        <dbReference type="PROSITE" id="PS51104"/>
    </source>
</evidence>
<evidence type="ECO:0000256" key="1">
    <source>
        <dbReference type="ARBA" id="ARBA00004651"/>
    </source>
</evidence>
<feature type="domain" description="PTS EIIC type-2" evidence="10">
    <location>
        <begin position="4"/>
        <end position="415"/>
    </location>
</feature>
<keyword evidence="7 9" id="KW-1133">Transmembrane helix</keyword>
<dbReference type="EMBL" id="QUSM01000002">
    <property type="protein sequence ID" value="RGD75501.1"/>
    <property type="molecule type" value="Genomic_DNA"/>
</dbReference>
<feature type="transmembrane region" description="Helical" evidence="9">
    <location>
        <begin position="218"/>
        <end position="238"/>
    </location>
</feature>
<keyword evidence="4" id="KW-0762">Sugar transport</keyword>
<feature type="transmembrane region" description="Helical" evidence="9">
    <location>
        <begin position="244"/>
        <end position="263"/>
    </location>
</feature>
<feature type="transmembrane region" description="Helical" evidence="9">
    <location>
        <begin position="305"/>
        <end position="323"/>
    </location>
</feature>
<organism evidence="11 12">
    <name type="scientific">Anaerofustis stercorihominis</name>
    <dbReference type="NCBI Taxonomy" id="214853"/>
    <lineage>
        <taxon>Bacteria</taxon>
        <taxon>Bacillati</taxon>
        <taxon>Bacillota</taxon>
        <taxon>Clostridia</taxon>
        <taxon>Eubacteriales</taxon>
        <taxon>Eubacteriaceae</taxon>
        <taxon>Anaerofustis</taxon>
    </lineage>
</organism>
<keyword evidence="5" id="KW-0598">Phosphotransferase system</keyword>
<dbReference type="Pfam" id="PF03611">
    <property type="entry name" value="EIIC-GAT"/>
    <property type="match status" value="1"/>
</dbReference>
<feature type="transmembrane region" description="Helical" evidence="9">
    <location>
        <begin position="355"/>
        <end position="377"/>
    </location>
</feature>
<dbReference type="PROSITE" id="PS51104">
    <property type="entry name" value="PTS_EIIC_TYPE_2"/>
    <property type="match status" value="1"/>
</dbReference>
<evidence type="ECO:0000256" key="7">
    <source>
        <dbReference type="ARBA" id="ARBA00022989"/>
    </source>
</evidence>
<evidence type="ECO:0000256" key="3">
    <source>
        <dbReference type="ARBA" id="ARBA00022475"/>
    </source>
</evidence>
<dbReference type="GO" id="GO:0015577">
    <property type="term" value="F:galactitol transmembrane transporter activity"/>
    <property type="evidence" value="ECO:0007669"/>
    <property type="project" value="InterPro"/>
</dbReference>
<evidence type="ECO:0000256" key="8">
    <source>
        <dbReference type="ARBA" id="ARBA00023136"/>
    </source>
</evidence>
<feature type="transmembrane region" description="Helical" evidence="9">
    <location>
        <begin position="83"/>
        <end position="112"/>
    </location>
</feature>
<comment type="caution">
    <text evidence="11">The sequence shown here is derived from an EMBL/GenBank/DDBJ whole genome shotgun (WGS) entry which is preliminary data.</text>
</comment>
<proteinExistence type="predicted"/>
<evidence type="ECO:0000313" key="12">
    <source>
        <dbReference type="Proteomes" id="UP000261212"/>
    </source>
</evidence>
<evidence type="ECO:0000256" key="6">
    <source>
        <dbReference type="ARBA" id="ARBA00022692"/>
    </source>
</evidence>
<feature type="transmembrane region" description="Helical" evidence="9">
    <location>
        <begin position="133"/>
        <end position="159"/>
    </location>
</feature>
<dbReference type="InterPro" id="IPR013853">
    <property type="entry name" value="EIIC-GAT"/>
</dbReference>
<comment type="subcellular location">
    <subcellularLocation>
        <location evidence="1">Cell membrane</location>
        <topology evidence="1">Multi-pass membrane protein</topology>
    </subcellularLocation>
</comment>
<reference evidence="11 12" key="1">
    <citation type="submission" date="2018-08" db="EMBL/GenBank/DDBJ databases">
        <title>A genome reference for cultivated species of the human gut microbiota.</title>
        <authorList>
            <person name="Zou Y."/>
            <person name="Xue W."/>
            <person name="Luo G."/>
        </authorList>
    </citation>
    <scope>NUCLEOTIDE SEQUENCE [LARGE SCALE GENOMIC DNA]</scope>
    <source>
        <strain evidence="11 12">AM25-6</strain>
    </source>
</reference>
<name>A0A3E3E1R3_9FIRM</name>